<dbReference type="WBParaSite" id="jg20964">
    <property type="protein sequence ID" value="jg20964"/>
    <property type="gene ID" value="jg20964"/>
</dbReference>
<evidence type="ECO:0000313" key="1">
    <source>
        <dbReference type="Proteomes" id="UP000887574"/>
    </source>
</evidence>
<sequence length="150" mass="16956">MGRNGKHKCGGKGLTCNRSFELTSAHNHYQDENLVEAKCFQSKSKLSTAKNFRKNVYEKGNKSLHDSNSMFRLEFNMILALAFVPVNDVGVALDDVRFMPSIYFSTRTCQERTKRCTSFDDNVDLFEHELLAGTNSHDSSLIFGGSQYPD</sequence>
<dbReference type="Proteomes" id="UP000887574">
    <property type="component" value="Unplaced"/>
</dbReference>
<reference evidence="2" key="1">
    <citation type="submission" date="2022-11" db="UniProtKB">
        <authorList>
            <consortium name="WormBaseParasite"/>
        </authorList>
    </citation>
    <scope>IDENTIFICATION</scope>
</reference>
<keyword evidence="1" id="KW-1185">Reference proteome</keyword>
<dbReference type="AlphaFoldDB" id="A0A915DM82"/>
<name>A0A915DM82_9BILA</name>
<accession>A0A915DM82</accession>
<organism evidence="1 2">
    <name type="scientific">Ditylenchus dipsaci</name>
    <dbReference type="NCBI Taxonomy" id="166011"/>
    <lineage>
        <taxon>Eukaryota</taxon>
        <taxon>Metazoa</taxon>
        <taxon>Ecdysozoa</taxon>
        <taxon>Nematoda</taxon>
        <taxon>Chromadorea</taxon>
        <taxon>Rhabditida</taxon>
        <taxon>Tylenchina</taxon>
        <taxon>Tylenchomorpha</taxon>
        <taxon>Sphaerularioidea</taxon>
        <taxon>Anguinidae</taxon>
        <taxon>Anguininae</taxon>
        <taxon>Ditylenchus</taxon>
    </lineage>
</organism>
<protein>
    <submittedName>
        <fullName evidence="2">Uncharacterized protein</fullName>
    </submittedName>
</protein>
<evidence type="ECO:0000313" key="2">
    <source>
        <dbReference type="WBParaSite" id="jg20964"/>
    </source>
</evidence>
<proteinExistence type="predicted"/>